<evidence type="ECO:0000313" key="2">
    <source>
        <dbReference type="EMBL" id="MEK0082643.1"/>
    </source>
</evidence>
<protein>
    <recommendedName>
        <fullName evidence="4">PEP-CTERM protein-sorting domain-containing protein</fullName>
    </recommendedName>
</protein>
<reference evidence="2 3" key="1">
    <citation type="submission" date="2024-01" db="EMBL/GenBank/DDBJ databases">
        <title>Multi-omics insights into the function and evolution of sodium benzoate biodegradation pathways in Benzoatithermus flavus gen. nov., sp. nov. from hot spring.</title>
        <authorList>
            <person name="Hu C.-J."/>
            <person name="Li W.-J."/>
        </authorList>
    </citation>
    <scope>NUCLEOTIDE SEQUENCE [LARGE SCALE GENOMIC DNA]</scope>
    <source>
        <strain evidence="2 3">SYSU G07066</strain>
    </source>
</reference>
<feature type="transmembrane region" description="Helical" evidence="1">
    <location>
        <begin position="36"/>
        <end position="56"/>
    </location>
</feature>
<feature type="transmembrane region" description="Helical" evidence="1">
    <location>
        <begin position="6"/>
        <end position="24"/>
    </location>
</feature>
<dbReference type="RefSeq" id="WP_418158492.1">
    <property type="nucleotide sequence ID" value="NZ_JBBLZC010000004.1"/>
</dbReference>
<keyword evidence="1" id="KW-0812">Transmembrane</keyword>
<comment type="caution">
    <text evidence="2">The sequence shown here is derived from an EMBL/GenBank/DDBJ whole genome shotgun (WGS) entry which is preliminary data.</text>
</comment>
<gene>
    <name evidence="2" type="ORF">U1T56_05740</name>
</gene>
<accession>A0ABU8XN81</accession>
<keyword evidence="3" id="KW-1185">Reference proteome</keyword>
<sequence length="57" mass="6220">MRDDQLFGLIAMVALLVWLGRAYVPEPRRRQAEIAALGLVAVGIALALIRSAIWFAG</sequence>
<dbReference type="EMBL" id="JBBLZC010000004">
    <property type="protein sequence ID" value="MEK0082643.1"/>
    <property type="molecule type" value="Genomic_DNA"/>
</dbReference>
<evidence type="ECO:0000313" key="3">
    <source>
        <dbReference type="Proteomes" id="UP001375743"/>
    </source>
</evidence>
<name>A0ABU8XN81_9PROT</name>
<keyword evidence="1" id="KW-1133">Transmembrane helix</keyword>
<dbReference type="Proteomes" id="UP001375743">
    <property type="component" value="Unassembled WGS sequence"/>
</dbReference>
<keyword evidence="1" id="KW-0472">Membrane</keyword>
<evidence type="ECO:0000256" key="1">
    <source>
        <dbReference type="SAM" id="Phobius"/>
    </source>
</evidence>
<organism evidence="2 3">
    <name type="scientific">Benzoatithermus flavus</name>
    <dbReference type="NCBI Taxonomy" id="3108223"/>
    <lineage>
        <taxon>Bacteria</taxon>
        <taxon>Pseudomonadati</taxon>
        <taxon>Pseudomonadota</taxon>
        <taxon>Alphaproteobacteria</taxon>
        <taxon>Geminicoccales</taxon>
        <taxon>Geminicoccaceae</taxon>
        <taxon>Benzoatithermus</taxon>
    </lineage>
</organism>
<evidence type="ECO:0008006" key="4">
    <source>
        <dbReference type="Google" id="ProtNLM"/>
    </source>
</evidence>
<proteinExistence type="predicted"/>